<dbReference type="InterPro" id="IPR048503">
    <property type="entry name" value="NamZ_C"/>
</dbReference>
<dbReference type="Pfam" id="PF07075">
    <property type="entry name" value="NamZ_N"/>
    <property type="match status" value="1"/>
</dbReference>
<dbReference type="EMBL" id="CP011859">
    <property type="protein sequence ID" value="AQY22432.1"/>
    <property type="molecule type" value="Genomic_DNA"/>
</dbReference>
<reference evidence="3 4" key="1">
    <citation type="submission" date="2015-06" db="EMBL/GenBank/DDBJ databases">
        <title>R. anatipestifer strain HXb2 is the most virulent strain so far, and the genome sequence would help us uncover the pathogenesis.</title>
        <authorList>
            <person name="Hu Q."/>
            <person name="Qi J."/>
            <person name="Bo H."/>
            <person name="Liu G."/>
            <person name="Tao M."/>
            <person name="Ding Y."/>
            <person name="Xue Y."/>
        </authorList>
    </citation>
    <scope>NUCLEOTIDE SEQUENCE [LARGE SCALE GENOMIC DNA]</scope>
    <source>
        <strain evidence="3 4">HXb2</strain>
    </source>
</reference>
<evidence type="ECO:0000313" key="3">
    <source>
        <dbReference type="EMBL" id="AQY22432.1"/>
    </source>
</evidence>
<evidence type="ECO:0000313" key="4">
    <source>
        <dbReference type="Proteomes" id="UP000189883"/>
    </source>
</evidence>
<dbReference type="RefSeq" id="WP_079207614.1">
    <property type="nucleotide sequence ID" value="NZ_CP076675.1"/>
</dbReference>
<accession>A0A1S7DTH2</accession>
<evidence type="ECO:0000259" key="1">
    <source>
        <dbReference type="Pfam" id="PF07075"/>
    </source>
</evidence>
<dbReference type="Gene3D" id="3.90.1150.140">
    <property type="match status" value="1"/>
</dbReference>
<sequence>MEISKPMYLSLKIKNLLLICLIYLGLSGKNYAQNGNSYPNFKTGADQPELYLSLLKNKKVGVVTNQTGLVLKPQKHHPTTIDTLSIVDFLRENTIDIKRVFAPEHGFRGEADAGEYVKNGVDIKTGIPIISLYGKNKKPTAEQVKDLDIILFDIQDVGVRFYTYISTLAYVMEAAAEHNVEVIVLDRPNPHDGYTDGPILKEKWTSFVGMHPVPIVYGLTIGEYGNMVNGEGWLKNKIKAKYTLIPMKNYHKKQRYPILRRPSPNLPNDKSINLYPSLCFFEGAEVSVGRGTDYPFQIYGSPWTKKLDYKFTPKPNFGAKNPPFNGQLCYGENLSEYPKDLRELNLEWVITAYKNYKNPNKPFFIKNLWFDTLAGTDQLRFQIIQGKSETEIKKSWQKDLQEFEKIRQKYIIYKD</sequence>
<dbReference type="PANTHER" id="PTHR42915:SF1">
    <property type="entry name" value="PEPTIDOGLYCAN BETA-N-ACETYLMURAMIDASE NAMZ"/>
    <property type="match status" value="1"/>
</dbReference>
<protein>
    <recommendedName>
        <fullName evidence="5">DUF1343 domain-containing protein</fullName>
    </recommendedName>
</protein>
<evidence type="ECO:0008006" key="5">
    <source>
        <dbReference type="Google" id="ProtNLM"/>
    </source>
</evidence>
<proteinExistence type="predicted"/>
<gene>
    <name evidence="3" type="ORF">AB406_1487</name>
</gene>
<name>A0A1S7DTH2_RIEAN</name>
<feature type="domain" description="Peptidoglycan beta-N-acetylmuramidase NamZ C-terminal" evidence="2">
    <location>
        <begin position="274"/>
        <end position="413"/>
    </location>
</feature>
<dbReference type="InterPro" id="IPR048502">
    <property type="entry name" value="NamZ_N"/>
</dbReference>
<dbReference type="Pfam" id="PF20732">
    <property type="entry name" value="NamZ_C"/>
    <property type="match status" value="1"/>
</dbReference>
<feature type="domain" description="Peptidoglycan beta-N-acetylmuramidase NamZ N-terminal" evidence="1">
    <location>
        <begin position="60"/>
        <end position="269"/>
    </location>
</feature>
<organism evidence="3 4">
    <name type="scientific">Riemerella anatipestifer</name>
    <name type="common">Moraxella anatipestifer</name>
    <dbReference type="NCBI Taxonomy" id="34085"/>
    <lineage>
        <taxon>Bacteria</taxon>
        <taxon>Pseudomonadati</taxon>
        <taxon>Bacteroidota</taxon>
        <taxon>Flavobacteriia</taxon>
        <taxon>Flavobacteriales</taxon>
        <taxon>Weeksellaceae</taxon>
        <taxon>Riemerella</taxon>
    </lineage>
</organism>
<dbReference type="PANTHER" id="PTHR42915">
    <property type="entry name" value="HYPOTHETICAL 460 KDA PROTEIN IN FEUA-SIGW INTERGENIC REGION [PRECURSOR]"/>
    <property type="match status" value="1"/>
</dbReference>
<dbReference type="InterPro" id="IPR008302">
    <property type="entry name" value="NamZ"/>
</dbReference>
<dbReference type="Gene3D" id="3.40.50.12170">
    <property type="entry name" value="Uncharacterised protein PF07075, DUF1343"/>
    <property type="match status" value="1"/>
</dbReference>
<dbReference type="PIRSF" id="PIRSF016719">
    <property type="entry name" value="UCP016719"/>
    <property type="match status" value="1"/>
</dbReference>
<evidence type="ECO:0000259" key="2">
    <source>
        <dbReference type="Pfam" id="PF20732"/>
    </source>
</evidence>
<dbReference type="Proteomes" id="UP000189883">
    <property type="component" value="Chromosome"/>
</dbReference>
<dbReference type="GO" id="GO:0033922">
    <property type="term" value="F:peptidoglycan beta-N-acetylmuramidase activity"/>
    <property type="evidence" value="ECO:0007669"/>
    <property type="project" value="InterPro"/>
</dbReference>
<dbReference type="AlphaFoldDB" id="A0A1S7DTH2"/>